<dbReference type="Pfam" id="PF00392">
    <property type="entry name" value="GntR"/>
    <property type="match status" value="1"/>
</dbReference>
<keyword evidence="3" id="KW-0804">Transcription</keyword>
<proteinExistence type="predicted"/>
<dbReference type="PROSITE" id="PS50949">
    <property type="entry name" value="HTH_GNTR"/>
    <property type="match status" value="1"/>
</dbReference>
<dbReference type="PATRIC" id="fig|632772.20.peg.3842"/>
<dbReference type="Gene3D" id="1.10.10.10">
    <property type="entry name" value="Winged helix-like DNA-binding domain superfamily/Winged helix DNA-binding domain"/>
    <property type="match status" value="1"/>
</dbReference>
<dbReference type="AlphaFoldDB" id="C1B8A3"/>
<feature type="region of interest" description="Disordered" evidence="4">
    <location>
        <begin position="295"/>
        <end position="319"/>
    </location>
</feature>
<evidence type="ECO:0000259" key="5">
    <source>
        <dbReference type="PROSITE" id="PS50949"/>
    </source>
</evidence>
<evidence type="ECO:0000313" key="7">
    <source>
        <dbReference type="Proteomes" id="UP000002212"/>
    </source>
</evidence>
<dbReference type="Pfam" id="PF13565">
    <property type="entry name" value="HTH_32"/>
    <property type="match status" value="1"/>
</dbReference>
<dbReference type="Gene3D" id="1.20.120.530">
    <property type="entry name" value="GntR ligand-binding domain-like"/>
    <property type="match status" value="1"/>
</dbReference>
<dbReference type="InterPro" id="IPR008920">
    <property type="entry name" value="TF_FadR/GntR_C"/>
</dbReference>
<dbReference type="KEGG" id="rop:ROP_36590"/>
<dbReference type="EMBL" id="AP011115">
    <property type="protein sequence ID" value="BAH51906.1"/>
    <property type="molecule type" value="Genomic_DNA"/>
</dbReference>
<dbReference type="CDD" id="cd07377">
    <property type="entry name" value="WHTH_GntR"/>
    <property type="match status" value="1"/>
</dbReference>
<dbReference type="SMART" id="SM00345">
    <property type="entry name" value="HTH_GNTR"/>
    <property type="match status" value="1"/>
</dbReference>
<accession>C1B8A3</accession>
<dbReference type="Pfam" id="PF07729">
    <property type="entry name" value="FCD"/>
    <property type="match status" value="1"/>
</dbReference>
<evidence type="ECO:0000256" key="3">
    <source>
        <dbReference type="ARBA" id="ARBA00023163"/>
    </source>
</evidence>
<dbReference type="InterPro" id="IPR009057">
    <property type="entry name" value="Homeodomain-like_sf"/>
</dbReference>
<organism evidence="6 7">
    <name type="scientific">Rhodococcus opacus (strain B4)</name>
    <dbReference type="NCBI Taxonomy" id="632772"/>
    <lineage>
        <taxon>Bacteria</taxon>
        <taxon>Bacillati</taxon>
        <taxon>Actinomycetota</taxon>
        <taxon>Actinomycetes</taxon>
        <taxon>Mycobacteriales</taxon>
        <taxon>Nocardiaceae</taxon>
        <taxon>Rhodococcus</taxon>
    </lineage>
</organism>
<dbReference type="InterPro" id="IPR036388">
    <property type="entry name" value="WH-like_DNA-bd_sf"/>
</dbReference>
<dbReference type="SUPFAM" id="SSF46785">
    <property type="entry name" value="Winged helix' DNA-binding domain"/>
    <property type="match status" value="1"/>
</dbReference>
<dbReference type="SMART" id="SM00895">
    <property type="entry name" value="FCD"/>
    <property type="match status" value="1"/>
</dbReference>
<keyword evidence="2" id="KW-0238">DNA-binding</keyword>
<name>C1B8A3_RHOOB</name>
<dbReference type="InterPro" id="IPR000524">
    <property type="entry name" value="Tscrpt_reg_HTH_GntR"/>
</dbReference>
<dbReference type="STRING" id="632772.ROP_36590"/>
<gene>
    <name evidence="6" type="ordered locus">ROP_36590</name>
</gene>
<feature type="compositionally biased region" description="Low complexity" evidence="4">
    <location>
        <begin position="296"/>
        <end position="308"/>
    </location>
</feature>
<dbReference type="GO" id="GO:0003677">
    <property type="term" value="F:DNA binding"/>
    <property type="evidence" value="ECO:0007669"/>
    <property type="project" value="UniProtKB-KW"/>
</dbReference>
<dbReference type="HOGENOM" id="CLU_513660_0_0_11"/>
<evidence type="ECO:0000256" key="1">
    <source>
        <dbReference type="ARBA" id="ARBA00023015"/>
    </source>
</evidence>
<evidence type="ECO:0000256" key="4">
    <source>
        <dbReference type="SAM" id="MobiDB-lite"/>
    </source>
</evidence>
<dbReference type="SUPFAM" id="SSF48008">
    <property type="entry name" value="GntR ligand-binding domain-like"/>
    <property type="match status" value="1"/>
</dbReference>
<dbReference type="InterPro" id="IPR036390">
    <property type="entry name" value="WH_DNA-bd_sf"/>
</dbReference>
<sequence length="547" mass="59674">MPLSEAERRALERLVAAPSTPQALALRARIVLASAEESNSTVARSLGVSRNTALKWRTRFDADGVQGLADLPRPGRPTAAGDDVHRAILRTPLQRPPERGWTTRTIAAALGTNQAAVSRVRRQWFADRPDLVSHSVLDPSTSMVLAAVVVDPGVRVLVFHEPATPAARPKGTRTSPLTEPVRVLLSARFAFPCETPATGRDISPTLLTAFGDIDAAVPQDRSITVLVDRPSPTRVRRWLDRHPRFGVYEVGPDSWLAQLNSITEALDPRQSPELLDLEQRVRRWAEQPSTPFSWVRASSTRTSRRSASGPATEDDLPRSLSPRLASAVVEALRESLATGAFRPGQRIAEQPLATRLGVSRGPIRDALKILAEDGLIELEPHRGAYVPLPTQRDVFDTYTARGPLGALLLRRVSTNGSSRLVAAKDTLDDIVRLAEMRDVAGAGDADIRWQDALAAAADMPRIEKMFVRLSLQLRMFVSILGLEYAYPVDEIVADNTAILHALEARDPEEVTRLWRRKIDKAVTYMVGQLGHLDVGPTTAAPATGGPG</sequence>
<dbReference type="PANTHER" id="PTHR43537:SF45">
    <property type="entry name" value="GNTR FAMILY REGULATORY PROTEIN"/>
    <property type="match status" value="1"/>
</dbReference>
<evidence type="ECO:0000256" key="2">
    <source>
        <dbReference type="ARBA" id="ARBA00023125"/>
    </source>
</evidence>
<dbReference type="GO" id="GO:0003700">
    <property type="term" value="F:DNA-binding transcription factor activity"/>
    <property type="evidence" value="ECO:0007669"/>
    <property type="project" value="InterPro"/>
</dbReference>
<dbReference type="PANTHER" id="PTHR43537">
    <property type="entry name" value="TRANSCRIPTIONAL REGULATOR, GNTR FAMILY"/>
    <property type="match status" value="1"/>
</dbReference>
<feature type="domain" description="HTH gntR-type" evidence="5">
    <location>
        <begin position="322"/>
        <end position="389"/>
    </location>
</feature>
<dbReference type="OrthoDB" id="2375382at2"/>
<dbReference type="Proteomes" id="UP000002212">
    <property type="component" value="Chromosome"/>
</dbReference>
<dbReference type="RefSeq" id="WP_012690845.1">
    <property type="nucleotide sequence ID" value="NC_012522.1"/>
</dbReference>
<reference evidence="6 7" key="1">
    <citation type="submission" date="2009-03" db="EMBL/GenBank/DDBJ databases">
        <title>Comparison of the complete genome sequences of Rhodococcus erythropolis PR4 and Rhodococcus opacus B4.</title>
        <authorList>
            <person name="Takarada H."/>
            <person name="Sekine M."/>
            <person name="Hosoyama A."/>
            <person name="Yamada R."/>
            <person name="Fujisawa T."/>
            <person name="Omata S."/>
            <person name="Shimizu A."/>
            <person name="Tsukatani N."/>
            <person name="Tanikawa S."/>
            <person name="Fujita N."/>
            <person name="Harayama S."/>
        </authorList>
    </citation>
    <scope>NUCLEOTIDE SEQUENCE [LARGE SCALE GENOMIC DNA]</scope>
    <source>
        <strain evidence="6 7">B4</strain>
    </source>
</reference>
<evidence type="ECO:0000313" key="6">
    <source>
        <dbReference type="EMBL" id="BAH51906.1"/>
    </source>
</evidence>
<protein>
    <submittedName>
        <fullName evidence="6">Putative GntR family transcriptional regulator</fullName>
    </submittedName>
</protein>
<dbReference type="SUPFAM" id="SSF46689">
    <property type="entry name" value="Homeodomain-like"/>
    <property type="match status" value="1"/>
</dbReference>
<keyword evidence="1" id="KW-0805">Transcription regulation</keyword>
<dbReference type="InterPro" id="IPR011711">
    <property type="entry name" value="GntR_C"/>
</dbReference>